<dbReference type="PROSITE" id="PS50240">
    <property type="entry name" value="TRYPSIN_DOM"/>
    <property type="match status" value="1"/>
</dbReference>
<feature type="non-terminal residue" evidence="4">
    <location>
        <position position="1"/>
    </location>
</feature>
<dbReference type="InterPro" id="IPR009003">
    <property type="entry name" value="Peptidase_S1_PA"/>
</dbReference>
<evidence type="ECO:0000256" key="1">
    <source>
        <dbReference type="ARBA" id="ARBA00023157"/>
    </source>
</evidence>
<evidence type="ECO:0000259" key="3">
    <source>
        <dbReference type="PROSITE" id="PS50240"/>
    </source>
</evidence>
<dbReference type="SMART" id="SM00020">
    <property type="entry name" value="Tryp_SPc"/>
    <property type="match status" value="1"/>
</dbReference>
<accession>A0A5N5T5U5</accession>
<sequence length="480" mass="54749">CIYQELGATSNFEITPHVDFYIPHNWANNDDNLNYLLMKLFSRQLVLRHPSSSIKNPNEIKLPLESMKIGWNRLFLKRDGDTLQIIRLRSFKLLQSFRLSISLIKLIKRNPLFVSGLHSLVECHKDLNTRYYKIPAGKSVKIPYVMFKQVDRFDAYSETSPFSFEITLSGKRRKICMEEIRDQPNVYSVPRECRHWPINNFSQDTVYNIYMYPAAYDKQDILKYNDFTFTDFELHNIGNSDFYIRTFIKPESNAPISLLEGGCGINSKKDIFNRIAGGVTAKSKDWPWMVAFVKNSDGVIESHVCGGVLITQRLVLTSASCFYVKIHESYNPEVNNEYDIALIKLNSSAGESFPPVCLTPSGANWDDQFGYVTGWGKISFGGPDSNQLREALVQVWKKSECDVAYPNEITDNMICAGGREDKGSCEGDTGGPLVAQILPETRWYVVGIDSWGLGCGFDNSPTVYTKVDSYLEWIKLNYNM</sequence>
<proteinExistence type="inferred from homology"/>
<gene>
    <name evidence="4" type="primary">Tmprss11a</name>
    <name evidence="4" type="ORF">Anas_08547</name>
</gene>
<dbReference type="InterPro" id="IPR043504">
    <property type="entry name" value="Peptidase_S1_PA_chymotrypsin"/>
</dbReference>
<name>A0A5N5T5U5_9CRUS</name>
<keyword evidence="4" id="KW-0812">Transmembrane</keyword>
<keyword evidence="5" id="KW-1185">Reference proteome</keyword>
<keyword evidence="4" id="KW-0645">Protease</keyword>
<dbReference type="PANTHER" id="PTHR24252:SF7">
    <property type="entry name" value="HYALIN"/>
    <property type="match status" value="1"/>
</dbReference>
<keyword evidence="1" id="KW-1015">Disulfide bond</keyword>
<dbReference type="Pfam" id="PF00089">
    <property type="entry name" value="Trypsin"/>
    <property type="match status" value="2"/>
</dbReference>
<dbReference type="PANTHER" id="PTHR24252">
    <property type="entry name" value="ACROSIN-RELATED"/>
    <property type="match status" value="1"/>
</dbReference>
<dbReference type="PRINTS" id="PR00722">
    <property type="entry name" value="CHYMOTRYPSIN"/>
</dbReference>
<dbReference type="AlphaFoldDB" id="A0A5N5T5U5"/>
<dbReference type="EMBL" id="SEYY01008866">
    <property type="protein sequence ID" value="KAB7502003.1"/>
    <property type="molecule type" value="Genomic_DNA"/>
</dbReference>
<feature type="domain" description="Peptidase S1" evidence="3">
    <location>
        <begin position="275"/>
        <end position="479"/>
    </location>
</feature>
<keyword evidence="4" id="KW-0378">Hydrolase</keyword>
<dbReference type="FunFam" id="2.40.10.10:FF:000002">
    <property type="entry name" value="Transmembrane protease serine"/>
    <property type="match status" value="1"/>
</dbReference>
<protein>
    <submittedName>
        <fullName evidence="4">Transmembrane protease serine 11A</fullName>
    </submittedName>
</protein>
<dbReference type="Gene3D" id="2.40.10.10">
    <property type="entry name" value="Trypsin-like serine proteases"/>
    <property type="match status" value="2"/>
</dbReference>
<reference evidence="4 5" key="1">
    <citation type="journal article" date="2019" name="PLoS Biol.">
        <title>Sex chromosomes control vertical transmission of feminizing Wolbachia symbionts in an isopod.</title>
        <authorList>
            <person name="Becking T."/>
            <person name="Chebbi M.A."/>
            <person name="Giraud I."/>
            <person name="Moumen B."/>
            <person name="Laverre T."/>
            <person name="Caubet Y."/>
            <person name="Peccoud J."/>
            <person name="Gilbert C."/>
            <person name="Cordaux R."/>
        </authorList>
    </citation>
    <scope>NUCLEOTIDE SEQUENCE [LARGE SCALE GENOMIC DNA]</scope>
    <source>
        <strain evidence="4">ANa2</strain>
        <tissue evidence="4">Whole body excluding digestive tract and cuticle</tissue>
    </source>
</reference>
<evidence type="ECO:0000313" key="5">
    <source>
        <dbReference type="Proteomes" id="UP000326759"/>
    </source>
</evidence>
<dbReference type="Proteomes" id="UP000326759">
    <property type="component" value="Unassembled WGS sequence"/>
</dbReference>
<comment type="similarity">
    <text evidence="2">Belongs to the peptidase S1 family. CLIP subfamily.</text>
</comment>
<comment type="caution">
    <text evidence="4">The sequence shown here is derived from an EMBL/GenBank/DDBJ whole genome shotgun (WGS) entry which is preliminary data.</text>
</comment>
<organism evidence="4 5">
    <name type="scientific">Armadillidium nasatum</name>
    <dbReference type="NCBI Taxonomy" id="96803"/>
    <lineage>
        <taxon>Eukaryota</taxon>
        <taxon>Metazoa</taxon>
        <taxon>Ecdysozoa</taxon>
        <taxon>Arthropoda</taxon>
        <taxon>Crustacea</taxon>
        <taxon>Multicrustacea</taxon>
        <taxon>Malacostraca</taxon>
        <taxon>Eumalacostraca</taxon>
        <taxon>Peracarida</taxon>
        <taxon>Isopoda</taxon>
        <taxon>Oniscidea</taxon>
        <taxon>Crinocheta</taxon>
        <taxon>Armadillidiidae</taxon>
        <taxon>Armadillidium</taxon>
    </lineage>
</organism>
<keyword evidence="4" id="KW-0472">Membrane</keyword>
<dbReference type="SUPFAM" id="SSF50494">
    <property type="entry name" value="Trypsin-like serine proteases"/>
    <property type="match status" value="1"/>
</dbReference>
<dbReference type="CDD" id="cd00190">
    <property type="entry name" value="Tryp_SPc"/>
    <property type="match status" value="1"/>
</dbReference>
<dbReference type="InterPro" id="IPR001254">
    <property type="entry name" value="Trypsin_dom"/>
</dbReference>
<evidence type="ECO:0000313" key="4">
    <source>
        <dbReference type="EMBL" id="KAB7502003.1"/>
    </source>
</evidence>
<dbReference type="InterPro" id="IPR001314">
    <property type="entry name" value="Peptidase_S1A"/>
</dbReference>
<dbReference type="OrthoDB" id="6380398at2759"/>
<dbReference type="GO" id="GO:0004252">
    <property type="term" value="F:serine-type endopeptidase activity"/>
    <property type="evidence" value="ECO:0007669"/>
    <property type="project" value="InterPro"/>
</dbReference>
<dbReference type="GO" id="GO:0006508">
    <property type="term" value="P:proteolysis"/>
    <property type="evidence" value="ECO:0007669"/>
    <property type="project" value="UniProtKB-KW"/>
</dbReference>
<evidence type="ECO:0000256" key="2">
    <source>
        <dbReference type="ARBA" id="ARBA00024195"/>
    </source>
</evidence>